<organism evidence="9 10">
    <name type="scientific">Aphanomyces stellatus</name>
    <dbReference type="NCBI Taxonomy" id="120398"/>
    <lineage>
        <taxon>Eukaryota</taxon>
        <taxon>Sar</taxon>
        <taxon>Stramenopiles</taxon>
        <taxon>Oomycota</taxon>
        <taxon>Saprolegniomycetes</taxon>
        <taxon>Saprolegniales</taxon>
        <taxon>Verrucalvaceae</taxon>
        <taxon>Aphanomyces</taxon>
    </lineage>
</organism>
<reference evidence="8" key="2">
    <citation type="submission" date="2019-06" db="EMBL/GenBank/DDBJ databases">
        <title>Genomics analysis of Aphanomyces spp. identifies a new class of oomycete effector associated with host adaptation.</title>
        <authorList>
            <person name="Gaulin E."/>
        </authorList>
    </citation>
    <scope>NUCLEOTIDE SEQUENCE</scope>
    <source>
        <strain evidence="8">CBS 578.67</strain>
    </source>
</reference>
<reference evidence="9 10" key="1">
    <citation type="submission" date="2019-03" db="EMBL/GenBank/DDBJ databases">
        <authorList>
            <person name="Gaulin E."/>
            <person name="Dumas B."/>
        </authorList>
    </citation>
    <scope>NUCLEOTIDE SEQUENCE [LARGE SCALE GENOMIC DNA]</scope>
    <source>
        <strain evidence="9">CBS 568.67</strain>
    </source>
</reference>
<comment type="subcellular location">
    <subcellularLocation>
        <location evidence="1">Membrane</location>
        <topology evidence="1">Multi-pass membrane protein</topology>
    </subcellularLocation>
</comment>
<dbReference type="GO" id="GO:0016020">
    <property type="term" value="C:membrane"/>
    <property type="evidence" value="ECO:0007669"/>
    <property type="project" value="UniProtKB-SubCell"/>
</dbReference>
<accession>A0A485KCG0</accession>
<feature type="transmembrane region" description="Helical" evidence="7">
    <location>
        <begin position="379"/>
        <end position="403"/>
    </location>
</feature>
<feature type="transmembrane region" description="Helical" evidence="7">
    <location>
        <begin position="237"/>
        <end position="260"/>
    </location>
</feature>
<evidence type="ECO:0000256" key="4">
    <source>
        <dbReference type="ARBA" id="ARBA00022692"/>
    </source>
</evidence>
<gene>
    <name evidence="9" type="primary">Aste57867_5094</name>
    <name evidence="8" type="ORF">As57867_005081</name>
    <name evidence="9" type="ORF">ASTE57867_5094</name>
</gene>
<dbReference type="Pfam" id="PF03092">
    <property type="entry name" value="BT1"/>
    <property type="match status" value="1"/>
</dbReference>
<dbReference type="SUPFAM" id="SSF103473">
    <property type="entry name" value="MFS general substrate transporter"/>
    <property type="match status" value="1"/>
</dbReference>
<dbReference type="AlphaFoldDB" id="A0A485KCG0"/>
<dbReference type="EMBL" id="VJMH01001504">
    <property type="protein sequence ID" value="KAF0711836.1"/>
    <property type="molecule type" value="Genomic_DNA"/>
</dbReference>
<keyword evidence="4 7" id="KW-0812">Transmembrane</keyword>
<comment type="similarity">
    <text evidence="2">Belongs to the major facilitator superfamily. Folate-biopterin transporter (TC 2.A.71) family.</text>
</comment>
<feature type="transmembrane region" description="Helical" evidence="7">
    <location>
        <begin position="339"/>
        <end position="358"/>
    </location>
</feature>
<evidence type="ECO:0000256" key="5">
    <source>
        <dbReference type="ARBA" id="ARBA00022989"/>
    </source>
</evidence>
<evidence type="ECO:0000313" key="10">
    <source>
        <dbReference type="Proteomes" id="UP000332933"/>
    </source>
</evidence>
<dbReference type="OrthoDB" id="754047at2759"/>
<dbReference type="EMBL" id="CAADRA010001505">
    <property type="protein sequence ID" value="VFT82175.1"/>
    <property type="molecule type" value="Genomic_DNA"/>
</dbReference>
<keyword evidence="5 7" id="KW-1133">Transmembrane helix</keyword>
<keyword evidence="6 7" id="KW-0472">Membrane</keyword>
<feature type="transmembrane region" description="Helical" evidence="7">
    <location>
        <begin position="36"/>
        <end position="55"/>
    </location>
</feature>
<evidence type="ECO:0000313" key="8">
    <source>
        <dbReference type="EMBL" id="KAF0711836.1"/>
    </source>
</evidence>
<dbReference type="InterPro" id="IPR039309">
    <property type="entry name" value="BT1"/>
</dbReference>
<sequence length="500" mass="54866">MEVELVPRSSSPARKFLAYSTAPDSLWSLQNIGIPLNYICIGLIMTFPNAFIEYFPRQLGASDSQLSTLNVVRNLPWSFKVLYGILADAYPIAGHRFKPYMVLGYVIASCFNFLVAQHADDMSVVTFTMLLFFSMIGLIMVDVMADALLTQKAMAEPAATRGQLQGTIYMIRFLTETVGYWSGSVLSNRAAWGWGLTMAQCFGLLGVLPLVAALPWLYHLDEPIVAAVRPLREQMTLVWHMLTLRATWQPLAFMVLYHTLHTYNAAWGNFLQVSYNFSAFEYGSMAAVGSTVGFLGVFVYKTYLLPGGHWHVVYAFASVVMALFSIANLVLVFHVNDSIGVPAYWFALGDSAVLKFAYGVQYLPSAIMFTRVCPDGQEAVAYALLTGFANLSGGFASTISNALLGLWPVQLEDMQAGHIDGVWKLTLLTSAIRLLALPFIPYLLPNTVDDLDRLKHPTLASRAGGLCAVVVYVVGFVWVVVLSILAIVSPCLVIVGGHGC</sequence>
<dbReference type="InterPro" id="IPR036259">
    <property type="entry name" value="MFS_trans_sf"/>
</dbReference>
<name>A0A485KCG0_9STRA</name>
<evidence type="ECO:0000256" key="3">
    <source>
        <dbReference type="ARBA" id="ARBA00022448"/>
    </source>
</evidence>
<evidence type="ECO:0000256" key="1">
    <source>
        <dbReference type="ARBA" id="ARBA00004141"/>
    </source>
</evidence>
<evidence type="ECO:0000256" key="7">
    <source>
        <dbReference type="SAM" id="Phobius"/>
    </source>
</evidence>
<feature type="transmembrane region" description="Helical" evidence="7">
    <location>
        <begin position="192"/>
        <end position="217"/>
    </location>
</feature>
<feature type="transmembrane region" description="Helical" evidence="7">
    <location>
        <begin position="100"/>
        <end position="119"/>
    </location>
</feature>
<feature type="transmembrane region" description="Helical" evidence="7">
    <location>
        <begin position="125"/>
        <end position="149"/>
    </location>
</feature>
<feature type="transmembrane region" description="Helical" evidence="7">
    <location>
        <begin position="465"/>
        <end position="495"/>
    </location>
</feature>
<feature type="transmembrane region" description="Helical" evidence="7">
    <location>
        <begin position="312"/>
        <end position="333"/>
    </location>
</feature>
<dbReference type="PANTHER" id="PTHR31585">
    <property type="entry name" value="FOLATE-BIOPTERIN TRANSPORTER 1, CHLOROPLASTIC"/>
    <property type="match status" value="1"/>
</dbReference>
<dbReference type="Gene3D" id="1.20.1250.20">
    <property type="entry name" value="MFS general substrate transporter like domains"/>
    <property type="match status" value="1"/>
</dbReference>
<feature type="transmembrane region" description="Helical" evidence="7">
    <location>
        <begin position="423"/>
        <end position="444"/>
    </location>
</feature>
<protein>
    <submittedName>
        <fullName evidence="9">Aste57867_5094 protein</fullName>
    </submittedName>
</protein>
<feature type="transmembrane region" description="Helical" evidence="7">
    <location>
        <begin position="280"/>
        <end position="300"/>
    </location>
</feature>
<dbReference type="PANTHER" id="PTHR31585:SF5">
    <property type="entry name" value="RNA-BINDING S4 DOMAIN-CONTAINING PROTEIN"/>
    <property type="match status" value="1"/>
</dbReference>
<evidence type="ECO:0000313" key="9">
    <source>
        <dbReference type="EMBL" id="VFT82175.1"/>
    </source>
</evidence>
<keyword evidence="10" id="KW-1185">Reference proteome</keyword>
<evidence type="ECO:0000256" key="6">
    <source>
        <dbReference type="ARBA" id="ARBA00023136"/>
    </source>
</evidence>
<dbReference type="Proteomes" id="UP000332933">
    <property type="component" value="Unassembled WGS sequence"/>
</dbReference>
<keyword evidence="3" id="KW-0813">Transport</keyword>
<proteinExistence type="inferred from homology"/>
<evidence type="ECO:0000256" key="2">
    <source>
        <dbReference type="ARBA" id="ARBA00007015"/>
    </source>
</evidence>